<evidence type="ECO:0000313" key="2">
    <source>
        <dbReference type="Proteomes" id="UP001595528"/>
    </source>
</evidence>
<dbReference type="Proteomes" id="UP001595528">
    <property type="component" value="Unassembled WGS sequence"/>
</dbReference>
<accession>A0ABV7L471</accession>
<keyword evidence="2" id="KW-1185">Reference proteome</keyword>
<dbReference type="EMBL" id="JBHRTR010000031">
    <property type="protein sequence ID" value="MFC3229170.1"/>
    <property type="molecule type" value="Genomic_DNA"/>
</dbReference>
<dbReference type="InterPro" id="IPR009899">
    <property type="entry name" value="ArdA"/>
</dbReference>
<organism evidence="1 2">
    <name type="scientific">Marinibaculum pumilum</name>
    <dbReference type="NCBI Taxonomy" id="1766165"/>
    <lineage>
        <taxon>Bacteria</taxon>
        <taxon>Pseudomonadati</taxon>
        <taxon>Pseudomonadota</taxon>
        <taxon>Alphaproteobacteria</taxon>
        <taxon>Rhodospirillales</taxon>
        <taxon>Rhodospirillaceae</taxon>
        <taxon>Marinibaculum</taxon>
    </lineage>
</organism>
<dbReference type="Pfam" id="PF07275">
    <property type="entry name" value="ArdA"/>
    <property type="match status" value="1"/>
</dbReference>
<proteinExistence type="predicted"/>
<reference evidence="2" key="1">
    <citation type="journal article" date="2019" name="Int. J. Syst. Evol. Microbiol.">
        <title>The Global Catalogue of Microorganisms (GCM) 10K type strain sequencing project: providing services to taxonomists for standard genome sequencing and annotation.</title>
        <authorList>
            <consortium name="The Broad Institute Genomics Platform"/>
            <consortium name="The Broad Institute Genome Sequencing Center for Infectious Disease"/>
            <person name="Wu L."/>
            <person name="Ma J."/>
        </authorList>
    </citation>
    <scope>NUCLEOTIDE SEQUENCE [LARGE SCALE GENOMIC DNA]</scope>
    <source>
        <strain evidence="2">KCTC 42964</strain>
    </source>
</reference>
<protein>
    <submittedName>
        <fullName evidence="1">Antirestriction protein ArdA</fullName>
    </submittedName>
</protein>
<name>A0ABV7L471_9PROT</name>
<comment type="caution">
    <text evidence="1">The sequence shown here is derived from an EMBL/GenBank/DDBJ whole genome shotgun (WGS) entry which is preliminary data.</text>
</comment>
<gene>
    <name evidence="1" type="ORF">ACFOGJ_18130</name>
</gene>
<dbReference type="Gene3D" id="1.10.10.1190">
    <property type="entry name" value="Antirestriction protein ArdA, domain 3"/>
    <property type="match status" value="1"/>
</dbReference>
<dbReference type="RefSeq" id="WP_379903121.1">
    <property type="nucleotide sequence ID" value="NZ_JBHRTR010000031.1"/>
</dbReference>
<evidence type="ECO:0000313" key="1">
    <source>
        <dbReference type="EMBL" id="MFC3229170.1"/>
    </source>
</evidence>
<sequence length="168" mass="19347">MTTLFAQPYDISATGFYFESAAQYEERAAGAVNHYGQPVEEYEIQFIDGEEIDCALAEAWELNQCNFAAWLDAVEEWEEDRKVRYIIARRECGYGHGELEGEDPDDLVEIHFTESLRELAEEFVDEGLFGEIPASLRNYIDYEAIARDLSMEYTKTCIAGHRLVYVCR</sequence>
<dbReference type="InterPro" id="IPR041893">
    <property type="entry name" value="ArdA_dom3"/>
</dbReference>